<evidence type="ECO:0000313" key="4">
    <source>
        <dbReference type="Proteomes" id="UP000295106"/>
    </source>
</evidence>
<dbReference type="PRINTS" id="PR00081">
    <property type="entry name" value="GDHRDH"/>
</dbReference>
<comment type="caution">
    <text evidence="3">The sequence shown here is derived from an EMBL/GenBank/DDBJ whole genome shotgun (WGS) entry which is preliminary data.</text>
</comment>
<dbReference type="PANTHER" id="PTHR24320">
    <property type="entry name" value="RETINOL DEHYDROGENASE"/>
    <property type="match status" value="1"/>
</dbReference>
<dbReference type="RefSeq" id="WP_132645574.1">
    <property type="nucleotide sequence ID" value="NZ_CP181386.1"/>
</dbReference>
<dbReference type="Proteomes" id="UP000295106">
    <property type="component" value="Unassembled WGS sequence"/>
</dbReference>
<evidence type="ECO:0000256" key="1">
    <source>
        <dbReference type="ARBA" id="ARBA00006484"/>
    </source>
</evidence>
<dbReference type="AlphaFoldDB" id="A0A4R2MBY5"/>
<dbReference type="Gene3D" id="3.40.50.720">
    <property type="entry name" value="NAD(P)-binding Rossmann-like Domain"/>
    <property type="match status" value="1"/>
</dbReference>
<dbReference type="InterPro" id="IPR036291">
    <property type="entry name" value="NAD(P)-bd_dom_sf"/>
</dbReference>
<dbReference type="InterPro" id="IPR002347">
    <property type="entry name" value="SDR_fam"/>
</dbReference>
<protein>
    <submittedName>
        <fullName evidence="3">NAD(P)-dependent dehydrogenase (Short-subunit alcohol dehydrogenase family)</fullName>
    </submittedName>
</protein>
<dbReference type="PANTHER" id="PTHR24320:SF274">
    <property type="entry name" value="CHAIN DEHYDROGENASE, PUTATIVE (AFU_ORTHOLOGUE AFUA_4G00440)-RELATED"/>
    <property type="match status" value="1"/>
</dbReference>
<organism evidence="3 4">
    <name type="scientific">Rubrivivax gelatinosus</name>
    <name type="common">Rhodocyclus gelatinosus</name>
    <name type="synonym">Rhodopseudomonas gelatinosa</name>
    <dbReference type="NCBI Taxonomy" id="28068"/>
    <lineage>
        <taxon>Bacteria</taxon>
        <taxon>Pseudomonadati</taxon>
        <taxon>Pseudomonadota</taxon>
        <taxon>Betaproteobacteria</taxon>
        <taxon>Burkholderiales</taxon>
        <taxon>Sphaerotilaceae</taxon>
        <taxon>Rubrivivax</taxon>
    </lineage>
</organism>
<comment type="similarity">
    <text evidence="1">Belongs to the short-chain dehydrogenases/reductases (SDR) family.</text>
</comment>
<keyword evidence="2" id="KW-0560">Oxidoreductase</keyword>
<accession>A0A4R2MBY5</accession>
<reference evidence="3 4" key="1">
    <citation type="submission" date="2019-03" db="EMBL/GenBank/DDBJ databases">
        <title>Genomic Encyclopedia of Type Strains, Phase IV (KMG-IV): sequencing the most valuable type-strain genomes for metagenomic binning, comparative biology and taxonomic classification.</title>
        <authorList>
            <person name="Goeker M."/>
        </authorList>
    </citation>
    <scope>NUCLEOTIDE SEQUENCE [LARGE SCALE GENOMIC DNA]</scope>
    <source>
        <strain evidence="3 4">DSM 1709</strain>
    </source>
</reference>
<evidence type="ECO:0000313" key="3">
    <source>
        <dbReference type="EMBL" id="TCP04050.1"/>
    </source>
</evidence>
<dbReference type="OrthoDB" id="5786478at2"/>
<dbReference type="GeneID" id="99684393"/>
<gene>
    <name evidence="3" type="ORF">EV684_103299</name>
</gene>
<name>A0A4R2MBY5_RUBGE</name>
<dbReference type="EMBL" id="SLXD01000003">
    <property type="protein sequence ID" value="TCP04050.1"/>
    <property type="molecule type" value="Genomic_DNA"/>
</dbReference>
<proteinExistence type="inferred from homology"/>
<sequence>MARILITGSADGLGRAAAATLLDQGHEVVVHLRHRDRMAAVQDLLAGPARLVIGDLADAGQTHDLAAQANALGPLDAVIHNAGVYTGPAIAQVNVLAPYLLTALIAPPRRLVYLSSGLHRDGHESAAEALAAGLPISYADSKLCITALALALARRWPQVASHAVDPGWVPTRMGGPHATDDLREGHWTQEWLVTADDPGALVGGGYWYHRRRQAPHAAARDPAFQERLLDALAQATSVVLPMVG</sequence>
<dbReference type="GO" id="GO:0016491">
    <property type="term" value="F:oxidoreductase activity"/>
    <property type="evidence" value="ECO:0007669"/>
    <property type="project" value="UniProtKB-KW"/>
</dbReference>
<dbReference type="Pfam" id="PF00106">
    <property type="entry name" value="adh_short"/>
    <property type="match status" value="1"/>
</dbReference>
<dbReference type="SUPFAM" id="SSF51735">
    <property type="entry name" value="NAD(P)-binding Rossmann-fold domains"/>
    <property type="match status" value="1"/>
</dbReference>
<evidence type="ECO:0000256" key="2">
    <source>
        <dbReference type="ARBA" id="ARBA00023002"/>
    </source>
</evidence>